<reference evidence="4 5" key="1">
    <citation type="submission" date="2020-08" db="EMBL/GenBank/DDBJ databases">
        <title>Genomic Encyclopedia of Type Strains, Phase IV (KMG-IV): sequencing the most valuable type-strain genomes for metagenomic binning, comparative biology and taxonomic classification.</title>
        <authorList>
            <person name="Goeker M."/>
        </authorList>
    </citation>
    <scope>NUCLEOTIDE SEQUENCE [LARGE SCALE GENOMIC DNA]</scope>
    <source>
        <strain evidence="4 5">YC6723</strain>
    </source>
</reference>
<dbReference type="RefSeq" id="WP_183984608.1">
    <property type="nucleotide sequence ID" value="NZ_JACIEV010000005.1"/>
</dbReference>
<evidence type="ECO:0000313" key="4">
    <source>
        <dbReference type="EMBL" id="MBB4154265.1"/>
    </source>
</evidence>
<dbReference type="InterPro" id="IPR029058">
    <property type="entry name" value="AB_hydrolase_fold"/>
</dbReference>
<evidence type="ECO:0000259" key="3">
    <source>
        <dbReference type="Pfam" id="PF07859"/>
    </source>
</evidence>
<dbReference type="PANTHER" id="PTHR48081:SF8">
    <property type="entry name" value="ALPHA_BETA HYDROLASE FOLD-3 DOMAIN-CONTAINING PROTEIN-RELATED"/>
    <property type="match status" value="1"/>
</dbReference>
<organism evidence="4 5">
    <name type="scientific">Sphingomonas jinjuensis</name>
    <dbReference type="NCBI Taxonomy" id="535907"/>
    <lineage>
        <taxon>Bacteria</taxon>
        <taxon>Pseudomonadati</taxon>
        <taxon>Pseudomonadota</taxon>
        <taxon>Alphaproteobacteria</taxon>
        <taxon>Sphingomonadales</taxon>
        <taxon>Sphingomonadaceae</taxon>
        <taxon>Sphingomonas</taxon>
    </lineage>
</organism>
<evidence type="ECO:0000313" key="5">
    <source>
        <dbReference type="Proteomes" id="UP000529795"/>
    </source>
</evidence>
<dbReference type="Proteomes" id="UP000529795">
    <property type="component" value="Unassembled WGS sequence"/>
</dbReference>
<gene>
    <name evidence="4" type="ORF">GGQ80_002175</name>
</gene>
<dbReference type="InterPro" id="IPR013094">
    <property type="entry name" value="AB_hydrolase_3"/>
</dbReference>
<dbReference type="GO" id="GO:0016787">
    <property type="term" value="F:hydrolase activity"/>
    <property type="evidence" value="ECO:0007669"/>
    <property type="project" value="UniProtKB-KW"/>
</dbReference>
<dbReference type="Pfam" id="PF07859">
    <property type="entry name" value="Abhydrolase_3"/>
    <property type="match status" value="1"/>
</dbReference>
<comment type="similarity">
    <text evidence="1">Belongs to the 'GDXG' lipolytic enzyme family.</text>
</comment>
<dbReference type="PANTHER" id="PTHR48081">
    <property type="entry name" value="AB HYDROLASE SUPERFAMILY PROTEIN C4A8.06C"/>
    <property type="match status" value="1"/>
</dbReference>
<protein>
    <submittedName>
        <fullName evidence="4">Acetyl esterase</fullName>
        <ecNumber evidence="4">3.1.1.-</ecNumber>
    </submittedName>
</protein>
<dbReference type="InterPro" id="IPR050300">
    <property type="entry name" value="GDXG_lipolytic_enzyme"/>
</dbReference>
<proteinExistence type="inferred from homology"/>
<dbReference type="InterPro" id="IPR002168">
    <property type="entry name" value="Lipase_GDXG_HIS_AS"/>
</dbReference>
<keyword evidence="2 4" id="KW-0378">Hydrolase</keyword>
<dbReference type="AlphaFoldDB" id="A0A840FLS9"/>
<evidence type="ECO:0000256" key="2">
    <source>
        <dbReference type="ARBA" id="ARBA00022801"/>
    </source>
</evidence>
<dbReference type="Gene3D" id="3.40.50.1820">
    <property type="entry name" value="alpha/beta hydrolase"/>
    <property type="match status" value="1"/>
</dbReference>
<dbReference type="SUPFAM" id="SSF53474">
    <property type="entry name" value="alpha/beta-Hydrolases"/>
    <property type="match status" value="1"/>
</dbReference>
<feature type="domain" description="Alpha/beta hydrolase fold-3" evidence="3">
    <location>
        <begin position="83"/>
        <end position="286"/>
    </location>
</feature>
<evidence type="ECO:0000256" key="1">
    <source>
        <dbReference type="ARBA" id="ARBA00010515"/>
    </source>
</evidence>
<keyword evidence="5" id="KW-1185">Reference proteome</keyword>
<accession>A0A840FLS9</accession>
<sequence>MTDPFVRPDVAAFLGYLNNMPGPKMHELEPAAARQLYLATKGVAEVPQGELAVVRDLSIPGPAGAIPARLFDAADRHEAGPAVVFFHGGGFVIGDLDTHASFCAEAARVLDVPVIAIDYRLAPEHRWPAAPDDCEAAARWVATSPPELKRSVTGLVLMGDSAGGALTIVTAIALRDEPATVPVLVQAPIYPVVDRVEPYGSYDQFNAGYLLTRESMSWFEDAYAADLDHMRASPIRADLTGLPPCVIVTAGLDPLRDQGRRYAATLIEKGIPTIYREASGNIHGFINMRQAIPSGQGDVTGYLTAVRAMLAEQVADA</sequence>
<comment type="caution">
    <text evidence="4">The sequence shown here is derived from an EMBL/GenBank/DDBJ whole genome shotgun (WGS) entry which is preliminary data.</text>
</comment>
<name>A0A840FLS9_9SPHN</name>
<dbReference type="PROSITE" id="PS01173">
    <property type="entry name" value="LIPASE_GDXG_HIS"/>
    <property type="match status" value="1"/>
</dbReference>
<dbReference type="EMBL" id="JACIEV010000005">
    <property type="protein sequence ID" value="MBB4154265.1"/>
    <property type="molecule type" value="Genomic_DNA"/>
</dbReference>
<dbReference type="EC" id="3.1.1.-" evidence="4"/>